<gene>
    <name evidence="12" type="primary">dnaG</name>
    <name evidence="16" type="ORF">HNQ43_000172</name>
</gene>
<dbReference type="InterPro" id="IPR019475">
    <property type="entry name" value="DNA_primase_DnaB-bd"/>
</dbReference>
<evidence type="ECO:0000256" key="14">
    <source>
        <dbReference type="PIRSR" id="PIRSR002811-1"/>
    </source>
</evidence>
<evidence type="ECO:0000256" key="3">
    <source>
        <dbReference type="ARBA" id="ARBA00022679"/>
    </source>
</evidence>
<dbReference type="GO" id="GO:0000428">
    <property type="term" value="C:DNA-directed RNA polymerase complex"/>
    <property type="evidence" value="ECO:0007669"/>
    <property type="project" value="UniProtKB-KW"/>
</dbReference>
<comment type="caution">
    <text evidence="16">The sequence shown here is derived from an EMBL/GenBank/DDBJ whole genome shotgun (WGS) entry which is preliminary data.</text>
</comment>
<evidence type="ECO:0000256" key="13">
    <source>
        <dbReference type="PIRNR" id="PIRNR002811"/>
    </source>
</evidence>
<dbReference type="EMBL" id="JACHHD010000001">
    <property type="protein sequence ID" value="MBB5184139.1"/>
    <property type="molecule type" value="Genomic_DNA"/>
</dbReference>
<dbReference type="Pfam" id="PF01807">
    <property type="entry name" value="Zn_ribbon_DnaG"/>
    <property type="match status" value="1"/>
</dbReference>
<dbReference type="InterPro" id="IPR006295">
    <property type="entry name" value="DNA_primase_DnaG"/>
</dbReference>
<dbReference type="AlphaFoldDB" id="A0A7W8D012"/>
<comment type="similarity">
    <text evidence="12 13">Belongs to the DnaG primase family.</text>
</comment>
<dbReference type="Gene3D" id="1.10.860.10">
    <property type="entry name" value="DNAb Helicase, Chain A"/>
    <property type="match status" value="1"/>
</dbReference>
<dbReference type="SUPFAM" id="SSF56731">
    <property type="entry name" value="DNA primase core"/>
    <property type="match status" value="1"/>
</dbReference>
<keyword evidence="1 12" id="KW-0240">DNA-directed RNA polymerase</keyword>
<dbReference type="InterPro" id="IPR034151">
    <property type="entry name" value="TOPRIM_DnaG_bac"/>
</dbReference>
<evidence type="ECO:0000256" key="7">
    <source>
        <dbReference type="ARBA" id="ARBA00022771"/>
    </source>
</evidence>
<feature type="domain" description="Toprim" evidence="15">
    <location>
        <begin position="255"/>
        <end position="336"/>
    </location>
</feature>
<dbReference type="CDD" id="cd03364">
    <property type="entry name" value="TOPRIM_DnaG_primases"/>
    <property type="match status" value="1"/>
</dbReference>
<dbReference type="Pfam" id="PF08275">
    <property type="entry name" value="DNAG_N"/>
    <property type="match status" value="1"/>
</dbReference>
<dbReference type="Pfam" id="PF10410">
    <property type="entry name" value="DnaB_bind"/>
    <property type="match status" value="1"/>
</dbReference>
<dbReference type="GO" id="GO:0003677">
    <property type="term" value="F:DNA binding"/>
    <property type="evidence" value="ECO:0007669"/>
    <property type="project" value="UniProtKB-KW"/>
</dbReference>
<dbReference type="SUPFAM" id="SSF57783">
    <property type="entry name" value="Zinc beta-ribbon"/>
    <property type="match status" value="1"/>
</dbReference>
<dbReference type="Gene3D" id="3.40.1360.10">
    <property type="match status" value="1"/>
</dbReference>
<dbReference type="InterPro" id="IPR036977">
    <property type="entry name" value="DNA_primase_Znf_CHC2"/>
</dbReference>
<keyword evidence="11 12" id="KW-0804">Transcription</keyword>
<evidence type="ECO:0000256" key="9">
    <source>
        <dbReference type="ARBA" id="ARBA00022842"/>
    </source>
</evidence>
<dbReference type="RefSeq" id="WP_183373845.1">
    <property type="nucleotide sequence ID" value="NZ_JACHHD010000001.1"/>
</dbReference>
<keyword evidence="7 12" id="KW-0863">Zinc-finger</keyword>
<dbReference type="Gene3D" id="3.90.580.10">
    <property type="entry name" value="Zinc finger, CHC2-type domain"/>
    <property type="match status" value="1"/>
</dbReference>
<evidence type="ECO:0000256" key="4">
    <source>
        <dbReference type="ARBA" id="ARBA00022695"/>
    </source>
</evidence>
<dbReference type="Pfam" id="PF13155">
    <property type="entry name" value="Toprim_2"/>
    <property type="match status" value="1"/>
</dbReference>
<keyword evidence="5 12" id="KW-0235">DNA replication</keyword>
<dbReference type="GO" id="GO:0008270">
    <property type="term" value="F:zinc ion binding"/>
    <property type="evidence" value="ECO:0007669"/>
    <property type="project" value="UniProtKB-UniRule"/>
</dbReference>
<comment type="function">
    <text evidence="12 13">RNA polymerase that catalyzes the synthesis of short RNA molecules used as primers for DNA polymerase during DNA replication.</text>
</comment>
<dbReference type="SMART" id="SM00493">
    <property type="entry name" value="TOPRIM"/>
    <property type="match status" value="1"/>
</dbReference>
<dbReference type="InterPro" id="IPR030846">
    <property type="entry name" value="DnaG_bac"/>
</dbReference>
<evidence type="ECO:0000313" key="17">
    <source>
        <dbReference type="Proteomes" id="UP000521313"/>
    </source>
</evidence>
<sequence length="585" mass="68176">MSWIREEDMRAIRQQADIVDVMSHYLSLNKKGKNYVAVCPFHDDHDPSLSISTDKQIFKCFVCGTGGDVFGFVQKIENISFPEAVVKVAEMIGYPLHVDLSIEQKVPEEQPYFDVLESYIRFCAYELQSEEGLVCQEYLQKRQINEDIRNRFQIGYAPASERSLNFFRAKRYSEDYLKDTGLIQEGMYGITASFHDRLMIPIHDDQGHPVGFTARRLLEEEASPKYINTSSTRIYEKGNLIFNYHRAKNFARKNNRVILVEGAMDVLAFEKADIHESIACLGTACTKAQLLLIKALRVPVIVCYDGDRAGQEATYKFSKLALEYNLDIQIVKAFSNQDPDEIFMASGQRGLLDMIRKTQSLAEFYLDYLSRLYDLDNYEDKKRFASEMQNCIQKTCNEFERNTYFTKIRAMTGFDLDIKQDAPKAGPKKRIQTAAIYVEQPKQGRSQAERACLNMILLSKDAAMRFKEEIGFFKEDLCNRLSYYCYDLYRKKNRFDFDELIAMIDEEDLQNFLISIRQDPYRMKHFDERFFTDSMDKIKECTLQDQIDQLNRQILETPEGQTKIDLAMKKKELIIQKNNLRRKDG</sequence>
<dbReference type="PROSITE" id="PS50880">
    <property type="entry name" value="TOPRIM"/>
    <property type="match status" value="1"/>
</dbReference>
<dbReference type="PIRSF" id="PIRSF002811">
    <property type="entry name" value="DnaG"/>
    <property type="match status" value="1"/>
</dbReference>
<dbReference type="InterPro" id="IPR006171">
    <property type="entry name" value="TOPRIM_dom"/>
</dbReference>
<protein>
    <recommendedName>
        <fullName evidence="12 13">DNA primase</fullName>
        <ecNumber evidence="12">2.7.7.101</ecNumber>
    </recommendedName>
</protein>
<dbReference type="FunFam" id="3.90.580.10:FF:000001">
    <property type="entry name" value="DNA primase"/>
    <property type="match status" value="1"/>
</dbReference>
<keyword evidence="4 12" id="KW-0548">Nucleotidyltransferase</keyword>
<evidence type="ECO:0000256" key="12">
    <source>
        <dbReference type="HAMAP-Rule" id="MF_00974"/>
    </source>
</evidence>
<reference evidence="16 17" key="1">
    <citation type="submission" date="2020-08" db="EMBL/GenBank/DDBJ databases">
        <title>Genomic Encyclopedia of Type Strains, Phase IV (KMG-IV): sequencing the most valuable type-strain genomes for metagenomic binning, comparative biology and taxonomic classification.</title>
        <authorList>
            <person name="Goeker M."/>
        </authorList>
    </citation>
    <scope>NUCLEOTIDE SEQUENCE [LARGE SCALE GENOMIC DNA]</scope>
    <source>
        <strain evidence="16 17">DSM 26963</strain>
    </source>
</reference>
<keyword evidence="10 12" id="KW-0238">DNA-binding</keyword>
<evidence type="ECO:0000256" key="11">
    <source>
        <dbReference type="ARBA" id="ARBA00023163"/>
    </source>
</evidence>
<dbReference type="GO" id="GO:1990077">
    <property type="term" value="C:primosome complex"/>
    <property type="evidence" value="ECO:0007669"/>
    <property type="project" value="UniProtKB-KW"/>
</dbReference>
<name>A0A7W8D012_9FIRM</name>
<evidence type="ECO:0000256" key="6">
    <source>
        <dbReference type="ARBA" id="ARBA00022723"/>
    </source>
</evidence>
<dbReference type="Proteomes" id="UP000521313">
    <property type="component" value="Unassembled WGS sequence"/>
</dbReference>
<evidence type="ECO:0000259" key="15">
    <source>
        <dbReference type="PROSITE" id="PS50880"/>
    </source>
</evidence>
<keyword evidence="2 12" id="KW-0639">Primosome</keyword>
<dbReference type="InterPro" id="IPR037068">
    <property type="entry name" value="DNA_primase_core_N_sf"/>
</dbReference>
<dbReference type="PANTHER" id="PTHR30313:SF2">
    <property type="entry name" value="DNA PRIMASE"/>
    <property type="match status" value="1"/>
</dbReference>
<dbReference type="Gene3D" id="3.90.980.10">
    <property type="entry name" value="DNA primase, catalytic core, N-terminal domain"/>
    <property type="match status" value="1"/>
</dbReference>
<dbReference type="GO" id="GO:0003899">
    <property type="term" value="F:DNA-directed RNA polymerase activity"/>
    <property type="evidence" value="ECO:0007669"/>
    <property type="project" value="UniProtKB-UniRule"/>
</dbReference>
<comment type="domain">
    <text evidence="12">Contains an N-terminal zinc-binding domain, a central core domain that contains the primase activity, and a C-terminal DnaB-binding domain.</text>
</comment>
<dbReference type="InterPro" id="IPR016136">
    <property type="entry name" value="DNA_helicase_N/primase_C"/>
</dbReference>
<evidence type="ECO:0000313" key="16">
    <source>
        <dbReference type="EMBL" id="MBB5184139.1"/>
    </source>
</evidence>
<keyword evidence="6 12" id="KW-0479">Metal-binding</keyword>
<dbReference type="EC" id="2.7.7.101" evidence="12"/>
<feature type="zinc finger region" description="CHC2-type" evidence="12 14">
    <location>
        <begin position="39"/>
        <end position="63"/>
    </location>
</feature>
<proteinExistence type="inferred from homology"/>
<comment type="subunit">
    <text evidence="12">Monomer. Interacts with DnaB.</text>
</comment>
<dbReference type="InterPro" id="IPR050219">
    <property type="entry name" value="DnaG_primase"/>
</dbReference>
<evidence type="ECO:0000256" key="2">
    <source>
        <dbReference type="ARBA" id="ARBA00022515"/>
    </source>
</evidence>
<evidence type="ECO:0000256" key="8">
    <source>
        <dbReference type="ARBA" id="ARBA00022833"/>
    </source>
</evidence>
<comment type="cofactor">
    <cofactor evidence="12 13 14">
        <name>Zn(2+)</name>
        <dbReference type="ChEBI" id="CHEBI:29105"/>
    </cofactor>
    <text evidence="12 13 14">Binds 1 zinc ion per monomer.</text>
</comment>
<comment type="catalytic activity">
    <reaction evidence="12">
        <text>ssDNA + n NTP = ssDNA/pppN(pN)n-1 hybrid + (n-1) diphosphate.</text>
        <dbReference type="EC" id="2.7.7.101"/>
    </reaction>
</comment>
<accession>A0A7W8D012</accession>
<dbReference type="InterPro" id="IPR013264">
    <property type="entry name" value="DNAG_N"/>
</dbReference>
<dbReference type="InterPro" id="IPR002694">
    <property type="entry name" value="Znf_CHC2"/>
</dbReference>
<dbReference type="SMART" id="SM00400">
    <property type="entry name" value="ZnF_CHCC"/>
    <property type="match status" value="1"/>
</dbReference>
<dbReference type="NCBIfam" id="TIGR01391">
    <property type="entry name" value="dnaG"/>
    <property type="match status" value="1"/>
</dbReference>
<organism evidence="16 17">
    <name type="scientific">Faecalicoccus acidiformans</name>
    <dbReference type="NCBI Taxonomy" id="915173"/>
    <lineage>
        <taxon>Bacteria</taxon>
        <taxon>Bacillati</taxon>
        <taxon>Bacillota</taxon>
        <taxon>Erysipelotrichia</taxon>
        <taxon>Erysipelotrichales</taxon>
        <taxon>Erysipelotrichaceae</taxon>
        <taxon>Faecalicoccus</taxon>
    </lineage>
</organism>
<dbReference type="PANTHER" id="PTHR30313">
    <property type="entry name" value="DNA PRIMASE"/>
    <property type="match status" value="1"/>
</dbReference>
<evidence type="ECO:0000256" key="5">
    <source>
        <dbReference type="ARBA" id="ARBA00022705"/>
    </source>
</evidence>
<dbReference type="GO" id="GO:0005737">
    <property type="term" value="C:cytoplasm"/>
    <property type="evidence" value="ECO:0007669"/>
    <property type="project" value="TreeGrafter"/>
</dbReference>
<keyword evidence="8 12" id="KW-0862">Zinc</keyword>
<evidence type="ECO:0000256" key="10">
    <source>
        <dbReference type="ARBA" id="ARBA00023125"/>
    </source>
</evidence>
<dbReference type="GO" id="GO:0006269">
    <property type="term" value="P:DNA replication, synthesis of primer"/>
    <property type="evidence" value="ECO:0007669"/>
    <property type="project" value="UniProtKB-UniRule"/>
</dbReference>
<dbReference type="HAMAP" id="MF_00974">
    <property type="entry name" value="DNA_primase_DnaG"/>
    <property type="match status" value="1"/>
</dbReference>
<keyword evidence="9" id="KW-0460">Magnesium</keyword>
<keyword evidence="3 12" id="KW-0808">Transferase</keyword>
<evidence type="ECO:0000256" key="1">
    <source>
        <dbReference type="ARBA" id="ARBA00022478"/>
    </source>
</evidence>